<dbReference type="EMBL" id="CP034587">
    <property type="protein sequence ID" value="AZQ70081.1"/>
    <property type="molecule type" value="Genomic_DNA"/>
</dbReference>
<reference evidence="6 7" key="1">
    <citation type="submission" date="2018-12" db="EMBL/GenBank/DDBJ databases">
        <title>The whole draft genome of Streptomyce luteoverticillatus CGMCC 15060.</title>
        <authorList>
            <person name="Feng Z."/>
            <person name="Chen G."/>
            <person name="Zhang J."/>
            <person name="Zhu H."/>
            <person name="Yu X."/>
            <person name="Zhang W."/>
            <person name="Zhang X."/>
        </authorList>
    </citation>
    <scope>NUCLEOTIDE SEQUENCE [LARGE SCALE GENOMIC DNA]</scope>
    <source>
        <strain evidence="6 7">CGMCC 15060</strain>
    </source>
</reference>
<dbReference type="AlphaFoldDB" id="A0A3Q9FS96"/>
<evidence type="ECO:0000256" key="2">
    <source>
        <dbReference type="ARBA" id="ARBA00022723"/>
    </source>
</evidence>
<name>A0A3Q9FS96_STRLT</name>
<dbReference type="OrthoDB" id="4191603at2"/>
<feature type="binding site" evidence="5">
    <location>
        <position position="197"/>
    </location>
    <ligand>
        <name>substrate</name>
    </ligand>
</feature>
<evidence type="ECO:0000256" key="3">
    <source>
        <dbReference type="ARBA" id="ARBA00022842"/>
    </source>
</evidence>
<dbReference type="PANTHER" id="PTHR10291">
    <property type="entry name" value="DEHYDRODOLICHYL DIPHOSPHATE SYNTHASE FAMILY MEMBER"/>
    <property type="match status" value="1"/>
</dbReference>
<dbReference type="RefSeq" id="WP_126912646.1">
    <property type="nucleotide sequence ID" value="NZ_CP034587.1"/>
</dbReference>
<dbReference type="InterPro" id="IPR036424">
    <property type="entry name" value="UPP_synth-like_sf"/>
</dbReference>
<feature type="active site" description="Proton acceptor" evidence="5">
    <location>
        <position position="77"/>
    </location>
</feature>
<comment type="subunit">
    <text evidence="5">Homodimer.</text>
</comment>
<protein>
    <recommendedName>
        <fullName evidence="5">Isoprenyl transferase</fullName>
        <ecNumber evidence="5">2.5.1.-</ecNumber>
    </recommendedName>
</protein>
<comment type="caution">
    <text evidence="5">Lacks conserved residue(s) required for the propagation of feature annotation.</text>
</comment>
<keyword evidence="7" id="KW-1185">Reference proteome</keyword>
<evidence type="ECO:0000313" key="7">
    <source>
        <dbReference type="Proteomes" id="UP000267900"/>
    </source>
</evidence>
<comment type="similarity">
    <text evidence="4">Belongs to the UPP synthase family. Z-FPP synthase subfamily.</text>
</comment>
<dbReference type="PANTHER" id="PTHR10291:SF43">
    <property type="entry name" value="DEHYDRODOLICHYL DIPHOSPHATE SYNTHASE COMPLEX SUBUNIT DHDDS"/>
    <property type="match status" value="1"/>
</dbReference>
<feature type="binding site" evidence="5">
    <location>
        <position position="80"/>
    </location>
    <ligand>
        <name>substrate</name>
    </ligand>
</feature>
<dbReference type="InterPro" id="IPR001441">
    <property type="entry name" value="UPP_synth-like"/>
</dbReference>
<comment type="cofactor">
    <cofactor evidence="5">
        <name>Mg(2+)</name>
        <dbReference type="ChEBI" id="CHEBI:18420"/>
    </cofactor>
    <text evidence="5">Binds 2 magnesium ions per subunit.</text>
</comment>
<evidence type="ECO:0000256" key="1">
    <source>
        <dbReference type="ARBA" id="ARBA00022679"/>
    </source>
</evidence>
<keyword evidence="3 5" id="KW-0460">Magnesium</keyword>
<dbReference type="GO" id="GO:0045547">
    <property type="term" value="F:ditrans,polycis-polyprenyl diphosphate synthase [(2E,6E)-farnesyl diphosphate specific] activity"/>
    <property type="evidence" value="ECO:0007669"/>
    <property type="project" value="TreeGrafter"/>
</dbReference>
<feature type="binding site" evidence="5">
    <location>
        <begin position="30"/>
        <end position="33"/>
    </location>
    <ligand>
        <name>substrate</name>
    </ligand>
</feature>
<dbReference type="EC" id="2.5.1.-" evidence="5"/>
<feature type="binding site" evidence="5">
    <location>
        <begin position="203"/>
        <end position="205"/>
    </location>
    <ligand>
        <name>substrate</name>
    </ligand>
</feature>
<keyword evidence="1 5" id="KW-0808">Transferase</keyword>
<sequence length="248" mass="27566">MSGVVSTSPAVARPATARPIPQHVGIIMDGNRRWARARGLDAVEGYREGARRLREVCEWAEQAGLTALTLWGLSTDNLKRSDQELSGLLPLIGETIEELAALRRWPVNPIGDLMALPADLRVAMERARDASHRAPGMTVNVAVAYDGRREIAHAVRQILCAGTMPPADADDPAGNWQHLIAEHLYTRNQPDPDLIIRTSGEQRLSGFLLWQTAASEFYFCDVPWPSFTRDDFDLALDSYASRHRRYGL</sequence>
<dbReference type="GO" id="GO:0000287">
    <property type="term" value="F:magnesium ion binding"/>
    <property type="evidence" value="ECO:0007669"/>
    <property type="project" value="UniProtKB-UniRule"/>
</dbReference>
<feature type="binding site" evidence="5">
    <location>
        <begin position="74"/>
        <end position="76"/>
    </location>
    <ligand>
        <name>substrate</name>
    </ligand>
</feature>
<feature type="binding site" evidence="5">
    <location>
        <position position="34"/>
    </location>
    <ligand>
        <name>substrate</name>
    </ligand>
</feature>
<feature type="binding site" evidence="5">
    <location>
        <position position="216"/>
    </location>
    <ligand>
        <name>Mg(2+)</name>
        <dbReference type="ChEBI" id="CHEBI:18420"/>
    </ligand>
</feature>
<dbReference type="PROSITE" id="PS01066">
    <property type="entry name" value="UPP_SYNTHASE"/>
    <property type="match status" value="1"/>
</dbReference>
<organism evidence="6 7">
    <name type="scientific">Streptomyces luteoverticillatus</name>
    <name type="common">Streptoverticillium luteoverticillatus</name>
    <dbReference type="NCBI Taxonomy" id="66425"/>
    <lineage>
        <taxon>Bacteria</taxon>
        <taxon>Bacillati</taxon>
        <taxon>Actinomycetota</taxon>
        <taxon>Actinomycetes</taxon>
        <taxon>Kitasatosporales</taxon>
        <taxon>Streptomycetaceae</taxon>
        <taxon>Streptomyces</taxon>
    </lineage>
</organism>
<accession>A0A3Q9FS96</accession>
<evidence type="ECO:0000256" key="5">
    <source>
        <dbReference type="HAMAP-Rule" id="MF_01139"/>
    </source>
</evidence>
<dbReference type="GO" id="GO:0016094">
    <property type="term" value="P:polyprenol biosynthetic process"/>
    <property type="evidence" value="ECO:0007669"/>
    <property type="project" value="TreeGrafter"/>
</dbReference>
<evidence type="ECO:0000313" key="6">
    <source>
        <dbReference type="EMBL" id="AZQ70081.1"/>
    </source>
</evidence>
<dbReference type="GO" id="GO:0033850">
    <property type="term" value="F:Z-farnesyl diphosphate synthase activity"/>
    <property type="evidence" value="ECO:0007669"/>
    <property type="project" value="TreeGrafter"/>
</dbReference>
<dbReference type="HAMAP" id="MF_01139">
    <property type="entry name" value="ISPT"/>
    <property type="match status" value="1"/>
</dbReference>
<proteinExistence type="inferred from homology"/>
<feature type="binding site" evidence="5">
    <location>
        <position position="29"/>
    </location>
    <ligand>
        <name>Mg(2+)</name>
        <dbReference type="ChEBI" id="CHEBI:18420"/>
    </ligand>
</feature>
<dbReference type="SUPFAM" id="SSF64005">
    <property type="entry name" value="Undecaprenyl diphosphate synthase"/>
    <property type="match status" value="1"/>
</dbReference>
<dbReference type="Proteomes" id="UP000267900">
    <property type="component" value="Chromosome"/>
</dbReference>
<dbReference type="NCBIfam" id="TIGR00055">
    <property type="entry name" value="uppS"/>
    <property type="match status" value="1"/>
</dbReference>
<dbReference type="InterPro" id="IPR018520">
    <property type="entry name" value="UPP_synth-like_CS"/>
</dbReference>
<comment type="function">
    <text evidence="5">Catalyzes the condensation of isopentenyl diphosphate (IPP) with allylic pyrophosphates generating different type of terpenoids.</text>
</comment>
<evidence type="ECO:0000256" key="4">
    <source>
        <dbReference type="ARBA" id="ARBA00038453"/>
    </source>
</evidence>
<keyword evidence="2 5" id="KW-0479">Metal-binding</keyword>
<gene>
    <name evidence="6" type="primary">uppS</name>
    <name evidence="6" type="ORF">EKH77_01610</name>
</gene>
<dbReference type="Gene3D" id="3.40.1180.10">
    <property type="entry name" value="Decaprenyl diphosphate synthase-like"/>
    <property type="match status" value="1"/>
</dbReference>
<dbReference type="Pfam" id="PF01255">
    <property type="entry name" value="Prenyltransf"/>
    <property type="match status" value="1"/>
</dbReference>
<dbReference type="CDD" id="cd00475">
    <property type="entry name" value="Cis_IPPS"/>
    <property type="match status" value="1"/>
</dbReference>
<dbReference type="GO" id="GO:0005886">
    <property type="term" value="C:plasma membrane"/>
    <property type="evidence" value="ECO:0007669"/>
    <property type="project" value="TreeGrafter"/>
</dbReference>
<feature type="active site" evidence="5">
    <location>
        <position position="29"/>
    </location>
</feature>